<evidence type="ECO:0000259" key="4">
    <source>
        <dbReference type="PROSITE" id="PS50995"/>
    </source>
</evidence>
<dbReference type="InterPro" id="IPR036388">
    <property type="entry name" value="WH-like_DNA-bd_sf"/>
</dbReference>
<protein>
    <submittedName>
        <fullName evidence="5">DNA-binding MarR family transcriptional regulator</fullName>
    </submittedName>
</protein>
<dbReference type="PANTHER" id="PTHR33164">
    <property type="entry name" value="TRANSCRIPTIONAL REGULATOR, MARR FAMILY"/>
    <property type="match status" value="1"/>
</dbReference>
<comment type="caution">
    <text evidence="5">The sequence shown here is derived from an EMBL/GenBank/DDBJ whole genome shotgun (WGS) entry which is preliminary data.</text>
</comment>
<evidence type="ECO:0000256" key="3">
    <source>
        <dbReference type="ARBA" id="ARBA00023163"/>
    </source>
</evidence>
<dbReference type="Pfam" id="PF12802">
    <property type="entry name" value="MarR_2"/>
    <property type="match status" value="1"/>
</dbReference>
<keyword evidence="6" id="KW-1185">Reference proteome</keyword>
<dbReference type="RefSeq" id="WP_354225953.1">
    <property type="nucleotide sequence ID" value="NZ_JBEPSN010000001.1"/>
</dbReference>
<keyword evidence="3" id="KW-0804">Transcription</keyword>
<dbReference type="Gene3D" id="1.10.10.10">
    <property type="entry name" value="Winged helix-like DNA-binding domain superfamily/Winged helix DNA-binding domain"/>
    <property type="match status" value="1"/>
</dbReference>
<sequence>MAESDDRDAAQKSIDSLAIAITIRSIPRILQPLLTTDLTIQQLKVLSVVVTTESGATGVGLAETFGVSMASMSKLVDRLAAAGLVARSTDTEDQRVRRIFATDLGRSVVRELMAARPELGGEVLAGLTIEELRALETGLRALDRELREAKNQENASPNALG</sequence>
<dbReference type="GeneID" id="92751227"/>
<evidence type="ECO:0000256" key="1">
    <source>
        <dbReference type="ARBA" id="ARBA00023015"/>
    </source>
</evidence>
<evidence type="ECO:0000313" key="6">
    <source>
        <dbReference type="Proteomes" id="UP001549307"/>
    </source>
</evidence>
<name>A0ABV2P171_9MICC</name>
<dbReference type="PANTHER" id="PTHR33164:SF103">
    <property type="entry name" value="REGULATORY PROTEIN MARR"/>
    <property type="match status" value="1"/>
</dbReference>
<dbReference type="PROSITE" id="PS50995">
    <property type="entry name" value="HTH_MARR_2"/>
    <property type="match status" value="1"/>
</dbReference>
<dbReference type="Proteomes" id="UP001549307">
    <property type="component" value="Unassembled WGS sequence"/>
</dbReference>
<gene>
    <name evidence="5" type="ORF">ABIE37_000246</name>
</gene>
<dbReference type="InterPro" id="IPR036390">
    <property type="entry name" value="WH_DNA-bd_sf"/>
</dbReference>
<organism evidence="5 6">
    <name type="scientific">Arthrobacter bambusae</name>
    <dbReference type="NCBI Taxonomy" id="1338426"/>
    <lineage>
        <taxon>Bacteria</taxon>
        <taxon>Bacillati</taxon>
        <taxon>Actinomycetota</taxon>
        <taxon>Actinomycetes</taxon>
        <taxon>Micrococcales</taxon>
        <taxon>Micrococcaceae</taxon>
        <taxon>Arthrobacter</taxon>
    </lineage>
</organism>
<reference evidence="5 6" key="1">
    <citation type="submission" date="2024-06" db="EMBL/GenBank/DDBJ databases">
        <title>Sorghum-associated microbial communities from plants grown in Nebraska, USA.</title>
        <authorList>
            <person name="Schachtman D."/>
        </authorList>
    </citation>
    <scope>NUCLEOTIDE SEQUENCE [LARGE SCALE GENOMIC DNA]</scope>
    <source>
        <strain evidence="5 6">3552</strain>
    </source>
</reference>
<accession>A0ABV2P171</accession>
<keyword evidence="1" id="KW-0805">Transcription regulation</keyword>
<dbReference type="EMBL" id="JBEPSN010000001">
    <property type="protein sequence ID" value="MET4538491.1"/>
    <property type="molecule type" value="Genomic_DNA"/>
</dbReference>
<dbReference type="GO" id="GO:0003677">
    <property type="term" value="F:DNA binding"/>
    <property type="evidence" value="ECO:0007669"/>
    <property type="project" value="UniProtKB-KW"/>
</dbReference>
<dbReference type="PRINTS" id="PR00598">
    <property type="entry name" value="HTHMARR"/>
</dbReference>
<dbReference type="SUPFAM" id="SSF46785">
    <property type="entry name" value="Winged helix' DNA-binding domain"/>
    <property type="match status" value="1"/>
</dbReference>
<feature type="domain" description="HTH marR-type" evidence="4">
    <location>
        <begin position="7"/>
        <end position="144"/>
    </location>
</feature>
<dbReference type="PROSITE" id="PS01117">
    <property type="entry name" value="HTH_MARR_1"/>
    <property type="match status" value="1"/>
</dbReference>
<dbReference type="InterPro" id="IPR023187">
    <property type="entry name" value="Tscrpt_reg_MarR-type_CS"/>
</dbReference>
<evidence type="ECO:0000313" key="5">
    <source>
        <dbReference type="EMBL" id="MET4538491.1"/>
    </source>
</evidence>
<keyword evidence="2 5" id="KW-0238">DNA-binding</keyword>
<evidence type="ECO:0000256" key="2">
    <source>
        <dbReference type="ARBA" id="ARBA00023125"/>
    </source>
</evidence>
<dbReference type="SMART" id="SM00347">
    <property type="entry name" value="HTH_MARR"/>
    <property type="match status" value="1"/>
</dbReference>
<dbReference type="InterPro" id="IPR000835">
    <property type="entry name" value="HTH_MarR-typ"/>
</dbReference>
<dbReference type="InterPro" id="IPR039422">
    <property type="entry name" value="MarR/SlyA-like"/>
</dbReference>
<proteinExistence type="predicted"/>